<organism evidence="2 3">
    <name type="scientific">Vreelandella sedimenti</name>
    <dbReference type="NCBI Taxonomy" id="2729618"/>
    <lineage>
        <taxon>Bacteria</taxon>
        <taxon>Pseudomonadati</taxon>
        <taxon>Pseudomonadota</taxon>
        <taxon>Gammaproteobacteria</taxon>
        <taxon>Oceanospirillales</taxon>
        <taxon>Halomonadaceae</taxon>
        <taxon>Vreelandella</taxon>
    </lineage>
</organism>
<sequence length="188" mass="19921">MSDKSRISVQCVVGDIARQSDVDAVVNAANAQLRTGGGVAGALHRAAGPGLAEEGQSMAPIKLGQAVLTGGHNLPNRWVIHCLGPVYGVDKPEDQLLAECYRNALKLADEHGIERLACPALSTGAFGYPAEEAAQVCAATLEAILPSLHKVRLIRFVLFDEAARHTFHQALAQRLTIDPPLVVIGSKF</sequence>
<dbReference type="PROSITE" id="PS51154">
    <property type="entry name" value="MACRO"/>
    <property type="match status" value="1"/>
</dbReference>
<accession>A0A7Z0NAY1</accession>
<feature type="domain" description="Macro" evidence="1">
    <location>
        <begin position="1"/>
        <end position="175"/>
    </location>
</feature>
<dbReference type="Pfam" id="PF01661">
    <property type="entry name" value="Macro"/>
    <property type="match status" value="1"/>
</dbReference>
<dbReference type="SUPFAM" id="SSF52949">
    <property type="entry name" value="Macro domain-like"/>
    <property type="match status" value="1"/>
</dbReference>
<evidence type="ECO:0000313" key="2">
    <source>
        <dbReference type="EMBL" id="NYT74703.1"/>
    </source>
</evidence>
<dbReference type="RefSeq" id="WP_180095253.1">
    <property type="nucleotide sequence ID" value="NZ_CAXAZJ010000004.1"/>
</dbReference>
<name>A0A7Z0NAY1_9GAMM</name>
<comment type="caution">
    <text evidence="2">The sequence shown here is derived from an EMBL/GenBank/DDBJ whole genome shotgun (WGS) entry which is preliminary data.</text>
</comment>
<dbReference type="Proteomes" id="UP000520876">
    <property type="component" value="Unassembled WGS sequence"/>
</dbReference>
<evidence type="ECO:0000259" key="1">
    <source>
        <dbReference type="PROSITE" id="PS51154"/>
    </source>
</evidence>
<dbReference type="InterPro" id="IPR043472">
    <property type="entry name" value="Macro_dom-like"/>
</dbReference>
<gene>
    <name evidence="2" type="ORF">HZU72_20125</name>
</gene>
<proteinExistence type="predicted"/>
<dbReference type="Gene3D" id="3.40.220.10">
    <property type="entry name" value="Leucine Aminopeptidase, subunit E, domain 1"/>
    <property type="match status" value="1"/>
</dbReference>
<keyword evidence="3" id="KW-1185">Reference proteome</keyword>
<dbReference type="PANTHER" id="PTHR11106">
    <property type="entry name" value="GANGLIOSIDE INDUCED DIFFERENTIATION ASSOCIATED PROTEIN 2-RELATED"/>
    <property type="match status" value="1"/>
</dbReference>
<dbReference type="PANTHER" id="PTHR11106:SF27">
    <property type="entry name" value="MACRO DOMAIN-CONTAINING PROTEIN"/>
    <property type="match status" value="1"/>
</dbReference>
<evidence type="ECO:0000313" key="3">
    <source>
        <dbReference type="Proteomes" id="UP000520876"/>
    </source>
</evidence>
<dbReference type="AlphaFoldDB" id="A0A7Z0NAY1"/>
<protein>
    <submittedName>
        <fullName evidence="2">Macro domain-containing protein</fullName>
    </submittedName>
</protein>
<dbReference type="SMART" id="SM00506">
    <property type="entry name" value="A1pp"/>
    <property type="match status" value="1"/>
</dbReference>
<reference evidence="2 3" key="1">
    <citation type="submission" date="2020-07" db="EMBL/GenBank/DDBJ databases">
        <title>Halomonas sp. QX-2 draft genome sequence.</title>
        <authorList>
            <person name="Qiu X."/>
        </authorList>
    </citation>
    <scope>NUCLEOTIDE SEQUENCE [LARGE SCALE GENOMIC DNA]</scope>
    <source>
        <strain evidence="2 3">QX-2</strain>
    </source>
</reference>
<dbReference type="EMBL" id="JACCGK010000020">
    <property type="protein sequence ID" value="NYT74703.1"/>
    <property type="molecule type" value="Genomic_DNA"/>
</dbReference>
<dbReference type="InterPro" id="IPR002589">
    <property type="entry name" value="Macro_dom"/>
</dbReference>